<dbReference type="InterPro" id="IPR000594">
    <property type="entry name" value="ThiF_NAD_FAD-bd"/>
</dbReference>
<name>A0A840C8V6_9RHOB</name>
<dbReference type="GO" id="GO:0008641">
    <property type="term" value="F:ubiquitin-like modifier activating enzyme activity"/>
    <property type="evidence" value="ECO:0007669"/>
    <property type="project" value="InterPro"/>
</dbReference>
<gene>
    <name evidence="3" type="ORF">GGR17_002180</name>
</gene>
<keyword evidence="3" id="KW-0808">Transferase</keyword>
<dbReference type="CDD" id="cd00757">
    <property type="entry name" value="ThiF_MoeB_HesA_family"/>
    <property type="match status" value="1"/>
</dbReference>
<evidence type="ECO:0000256" key="1">
    <source>
        <dbReference type="ARBA" id="ARBA00009919"/>
    </source>
</evidence>
<sequence>MTRYARQIAVPEFGPAGQEALRRARVLVVGAGGLAAPVLQYLVGAGIGHIRLVDPDIVDVSNLHRQTLFRAEDLGHPKARCAARHLAALNPDTVVDARVTALNPANAADLCAGAEIVLDCADSFAASYILSDICHARATPLISASVIGLEGYVGGFCGGAPSLRAVFPDLPERMASCAETGVLGPVVGTIGALQAQMAIALLTELPPGPLGQLVTFDAHGPRFGGFRFDGAPEPARARRFAAPDALHAGDFIVDLRGPGEGPPPHPAARRLSVADIGPDGPRPAPGQRAAFCCRSGLRAWQAADRLARCWDGEIILVALGDPTEERP</sequence>
<comment type="caution">
    <text evidence="3">The sequence shown here is derived from an EMBL/GenBank/DDBJ whole genome shotgun (WGS) entry which is preliminary data.</text>
</comment>
<dbReference type="FunFam" id="3.40.50.720:FF:000080">
    <property type="entry name" value="Thiazole biosynthesis adenylyltransferase ThiF"/>
    <property type="match status" value="1"/>
</dbReference>
<dbReference type="Proteomes" id="UP000585681">
    <property type="component" value="Unassembled WGS sequence"/>
</dbReference>
<protein>
    <submittedName>
        <fullName evidence="3">Molybdopterin/thiamine biosynthesis adenylyltransferase</fullName>
    </submittedName>
</protein>
<dbReference type="AlphaFoldDB" id="A0A840C8V6"/>
<feature type="domain" description="THIF-type NAD/FAD binding fold" evidence="2">
    <location>
        <begin position="4"/>
        <end position="223"/>
    </location>
</feature>
<evidence type="ECO:0000259" key="2">
    <source>
        <dbReference type="Pfam" id="PF00899"/>
    </source>
</evidence>
<dbReference type="RefSeq" id="WP_054538994.1">
    <property type="nucleotide sequence ID" value="NZ_JACIEQ010000002.1"/>
</dbReference>
<keyword evidence="3" id="KW-0548">Nucleotidyltransferase</keyword>
<keyword evidence="4" id="KW-1185">Reference proteome</keyword>
<proteinExistence type="inferred from homology"/>
<dbReference type="PANTHER" id="PTHR10953">
    <property type="entry name" value="UBIQUITIN-ACTIVATING ENZYME E1"/>
    <property type="match status" value="1"/>
</dbReference>
<accession>A0A840C8V6</accession>
<dbReference type="Pfam" id="PF00899">
    <property type="entry name" value="ThiF"/>
    <property type="match status" value="1"/>
</dbReference>
<reference evidence="3 4" key="1">
    <citation type="submission" date="2020-08" db="EMBL/GenBank/DDBJ databases">
        <title>Genomic Encyclopedia of Type Strains, Phase IV (KMG-IV): sequencing the most valuable type-strain genomes for metagenomic binning, comparative biology and taxonomic classification.</title>
        <authorList>
            <person name="Goeker M."/>
        </authorList>
    </citation>
    <scope>NUCLEOTIDE SEQUENCE [LARGE SCALE GENOMIC DNA]</scope>
    <source>
        <strain evidence="3 4">DSM 105040</strain>
    </source>
</reference>
<dbReference type="Gene3D" id="3.40.50.720">
    <property type="entry name" value="NAD(P)-binding Rossmann-like Domain"/>
    <property type="match status" value="1"/>
</dbReference>
<evidence type="ECO:0000313" key="3">
    <source>
        <dbReference type="EMBL" id="MBB4022371.1"/>
    </source>
</evidence>
<evidence type="ECO:0000313" key="4">
    <source>
        <dbReference type="Proteomes" id="UP000585681"/>
    </source>
</evidence>
<dbReference type="SUPFAM" id="SSF69572">
    <property type="entry name" value="Activating enzymes of the ubiquitin-like proteins"/>
    <property type="match status" value="1"/>
</dbReference>
<comment type="similarity">
    <text evidence="1">Belongs to the HesA/MoeB/ThiF family.</text>
</comment>
<dbReference type="InterPro" id="IPR045886">
    <property type="entry name" value="ThiF/MoeB/HesA"/>
</dbReference>
<dbReference type="EMBL" id="JACIEQ010000002">
    <property type="protein sequence ID" value="MBB4022371.1"/>
    <property type="molecule type" value="Genomic_DNA"/>
</dbReference>
<dbReference type="InterPro" id="IPR035985">
    <property type="entry name" value="Ubiquitin-activating_enz"/>
</dbReference>
<organism evidence="3 4">
    <name type="scientific">Actibacterium naphthalenivorans</name>
    <dbReference type="NCBI Taxonomy" id="1614693"/>
    <lineage>
        <taxon>Bacteria</taxon>
        <taxon>Pseudomonadati</taxon>
        <taxon>Pseudomonadota</taxon>
        <taxon>Alphaproteobacteria</taxon>
        <taxon>Rhodobacterales</taxon>
        <taxon>Roseobacteraceae</taxon>
        <taxon>Actibacterium</taxon>
    </lineage>
</organism>
<dbReference type="PANTHER" id="PTHR10953:SF102">
    <property type="entry name" value="ADENYLYLTRANSFERASE AND SULFURTRANSFERASE MOCS3"/>
    <property type="match status" value="1"/>
</dbReference>
<dbReference type="GO" id="GO:0016779">
    <property type="term" value="F:nucleotidyltransferase activity"/>
    <property type="evidence" value="ECO:0007669"/>
    <property type="project" value="UniProtKB-KW"/>
</dbReference>
<dbReference type="GO" id="GO:0004792">
    <property type="term" value="F:thiosulfate-cyanide sulfurtransferase activity"/>
    <property type="evidence" value="ECO:0007669"/>
    <property type="project" value="TreeGrafter"/>
</dbReference>
<dbReference type="GO" id="GO:0005737">
    <property type="term" value="C:cytoplasm"/>
    <property type="evidence" value="ECO:0007669"/>
    <property type="project" value="TreeGrafter"/>
</dbReference>